<evidence type="ECO:0000313" key="8">
    <source>
        <dbReference type="Proteomes" id="UP001235966"/>
    </source>
</evidence>
<evidence type="ECO:0000256" key="2">
    <source>
        <dbReference type="ARBA" id="ARBA00022448"/>
    </source>
</evidence>
<reference evidence="7 8" key="1">
    <citation type="submission" date="2023-07" db="EMBL/GenBank/DDBJ databases">
        <title>Sequencing the genomes of 1000 actinobacteria strains.</title>
        <authorList>
            <person name="Klenk H.-P."/>
        </authorList>
    </citation>
    <scope>NUCLEOTIDE SEQUENCE [LARGE SCALE GENOMIC DNA]</scope>
    <source>
        <strain evidence="7 8">DSM 102162</strain>
    </source>
</reference>
<dbReference type="Proteomes" id="UP001235966">
    <property type="component" value="Unassembled WGS sequence"/>
</dbReference>
<comment type="similarity">
    <text evidence="1">Belongs to the bacterial solute-binding protein 9 family.</text>
</comment>
<evidence type="ECO:0000256" key="5">
    <source>
        <dbReference type="SAM" id="MobiDB-lite"/>
    </source>
</evidence>
<keyword evidence="4" id="KW-0175">Coiled coil</keyword>
<dbReference type="InterPro" id="IPR006127">
    <property type="entry name" value="ZnuA-like"/>
</dbReference>
<evidence type="ECO:0000256" key="4">
    <source>
        <dbReference type="SAM" id="Coils"/>
    </source>
</evidence>
<dbReference type="InterPro" id="IPR050492">
    <property type="entry name" value="Bact_metal-bind_prot9"/>
</dbReference>
<comment type="caution">
    <text evidence="7">The sequence shown here is derived from an EMBL/GenBank/DDBJ whole genome shotgun (WGS) entry which is preliminary data.</text>
</comment>
<feature type="chain" id="PRO_5045290704" evidence="6">
    <location>
        <begin position="28"/>
        <end position="359"/>
    </location>
</feature>
<dbReference type="PANTHER" id="PTHR42953:SF3">
    <property type="entry name" value="HIGH-AFFINITY ZINC UPTAKE SYSTEM PROTEIN ZNUA"/>
    <property type="match status" value="1"/>
</dbReference>
<evidence type="ECO:0000313" key="7">
    <source>
        <dbReference type="EMBL" id="MDP9800231.1"/>
    </source>
</evidence>
<protein>
    <submittedName>
        <fullName evidence="7">Zinc transport system substrate-binding protein</fullName>
    </submittedName>
</protein>
<sequence>MKLNKSLAVIAATALSLAACSSNGTSANSSNSAVAGEVSVTTSMYPIEFLVNEVSGGKVKVNELTAPGASAHDAEVSPADVSSIEKTTAMLYIKGFSSAIDEAASNVSIKPVVNIGDSVNLLTPAQLGPNAESEDHDHEGHDHAAEGHDHEAEASGSADADHDHDHAAEASGSADADHDHDGHDHGAFDPHFFTDPSRMALAVAPVVKTLSEIDPANADTYKANGEKLKGKLDALAKEYKDALNAQKCESTTFVVTHQAFGYLADENKLTQVGIAGIDPDTEPSPARIKEVTDTMKKAGSTVIFATSDGERKGAEAVAKEAGATVELLDPAVSQMDPVKDYIAVMENNLKLLKSAMKCK</sequence>
<proteinExistence type="inferred from homology"/>
<feature type="coiled-coil region" evidence="4">
    <location>
        <begin position="218"/>
        <end position="245"/>
    </location>
</feature>
<feature type="compositionally biased region" description="Basic and acidic residues" evidence="5">
    <location>
        <begin position="175"/>
        <end position="188"/>
    </location>
</feature>
<feature type="region of interest" description="Disordered" evidence="5">
    <location>
        <begin position="124"/>
        <end position="191"/>
    </location>
</feature>
<keyword evidence="2" id="KW-0813">Transport</keyword>
<name>A0ABT9N954_9ACTO</name>
<accession>A0ABT9N954</accession>
<organism evidence="7 8">
    <name type="scientific">Arcanobacterium wilhelmae</name>
    <dbReference type="NCBI Taxonomy" id="1803177"/>
    <lineage>
        <taxon>Bacteria</taxon>
        <taxon>Bacillati</taxon>
        <taxon>Actinomycetota</taxon>
        <taxon>Actinomycetes</taxon>
        <taxon>Actinomycetales</taxon>
        <taxon>Actinomycetaceae</taxon>
        <taxon>Arcanobacterium</taxon>
    </lineage>
</organism>
<dbReference type="Pfam" id="PF01297">
    <property type="entry name" value="ZnuA"/>
    <property type="match status" value="1"/>
</dbReference>
<dbReference type="PROSITE" id="PS51257">
    <property type="entry name" value="PROKAR_LIPOPROTEIN"/>
    <property type="match status" value="1"/>
</dbReference>
<evidence type="ECO:0000256" key="3">
    <source>
        <dbReference type="ARBA" id="ARBA00022729"/>
    </source>
</evidence>
<evidence type="ECO:0000256" key="6">
    <source>
        <dbReference type="SAM" id="SignalP"/>
    </source>
</evidence>
<keyword evidence="3 6" id="KW-0732">Signal</keyword>
<dbReference type="PANTHER" id="PTHR42953">
    <property type="entry name" value="HIGH-AFFINITY ZINC UPTAKE SYSTEM PROTEIN ZNUA-RELATED"/>
    <property type="match status" value="1"/>
</dbReference>
<feature type="compositionally biased region" description="Basic and acidic residues" evidence="5">
    <location>
        <begin position="133"/>
        <end position="168"/>
    </location>
</feature>
<dbReference type="EMBL" id="JAUSQW010000001">
    <property type="protein sequence ID" value="MDP9800231.1"/>
    <property type="molecule type" value="Genomic_DNA"/>
</dbReference>
<gene>
    <name evidence="7" type="ORF">J2S49_000307</name>
</gene>
<evidence type="ECO:0000256" key="1">
    <source>
        <dbReference type="ARBA" id="ARBA00011028"/>
    </source>
</evidence>
<dbReference type="Gene3D" id="3.40.50.1980">
    <property type="entry name" value="Nitrogenase molybdenum iron protein domain"/>
    <property type="match status" value="3"/>
</dbReference>
<dbReference type="RefSeq" id="WP_307014094.1">
    <property type="nucleotide sequence ID" value="NZ_JAUSQW010000001.1"/>
</dbReference>
<feature type="signal peptide" evidence="6">
    <location>
        <begin position="1"/>
        <end position="27"/>
    </location>
</feature>
<dbReference type="SUPFAM" id="SSF53807">
    <property type="entry name" value="Helical backbone' metal receptor"/>
    <property type="match status" value="1"/>
</dbReference>
<keyword evidence="8" id="KW-1185">Reference proteome</keyword>